<dbReference type="SUPFAM" id="SSF52091">
    <property type="entry name" value="SpoIIaa-like"/>
    <property type="match status" value="1"/>
</dbReference>
<dbReference type="AlphaFoldDB" id="A0A645JCH5"/>
<keyword evidence="1" id="KW-0472">Membrane</keyword>
<keyword evidence="1" id="KW-0812">Transmembrane</keyword>
<feature type="transmembrane region" description="Helical" evidence="1">
    <location>
        <begin position="65"/>
        <end position="83"/>
    </location>
</feature>
<dbReference type="InterPro" id="IPR058548">
    <property type="entry name" value="MlaB-like_STAS"/>
</dbReference>
<dbReference type="InterPro" id="IPR002645">
    <property type="entry name" value="STAS_dom"/>
</dbReference>
<evidence type="ECO:0000256" key="1">
    <source>
        <dbReference type="SAM" id="Phobius"/>
    </source>
</evidence>
<gene>
    <name evidence="3" type="ORF">SDC9_209125</name>
</gene>
<evidence type="ECO:0000259" key="2">
    <source>
        <dbReference type="PROSITE" id="PS50801"/>
    </source>
</evidence>
<feature type="domain" description="STAS" evidence="2">
    <location>
        <begin position="33"/>
        <end position="91"/>
    </location>
</feature>
<reference evidence="3" key="1">
    <citation type="submission" date="2019-08" db="EMBL/GenBank/DDBJ databases">
        <authorList>
            <person name="Kucharzyk K."/>
            <person name="Murdoch R.W."/>
            <person name="Higgins S."/>
            <person name="Loffler F."/>
        </authorList>
    </citation>
    <scope>NUCLEOTIDE SEQUENCE</scope>
</reference>
<dbReference type="EMBL" id="VSSQ01137941">
    <property type="protein sequence ID" value="MPN61388.1"/>
    <property type="molecule type" value="Genomic_DNA"/>
</dbReference>
<dbReference type="PROSITE" id="PS50801">
    <property type="entry name" value="STAS"/>
    <property type="match status" value="1"/>
</dbReference>
<organism evidence="3">
    <name type="scientific">bioreactor metagenome</name>
    <dbReference type="NCBI Taxonomy" id="1076179"/>
    <lineage>
        <taxon>unclassified sequences</taxon>
        <taxon>metagenomes</taxon>
        <taxon>ecological metagenomes</taxon>
    </lineage>
</organism>
<protein>
    <recommendedName>
        <fullName evidence="2">STAS domain-containing protein</fullName>
    </recommendedName>
</protein>
<keyword evidence="1" id="KW-1133">Transmembrane helix</keyword>
<evidence type="ECO:0000313" key="3">
    <source>
        <dbReference type="EMBL" id="MPN61388.1"/>
    </source>
</evidence>
<comment type="caution">
    <text evidence="3">The sequence shown here is derived from an EMBL/GenBank/DDBJ whole genome shotgun (WGS) entry which is preliminary data.</text>
</comment>
<dbReference type="Gene3D" id="3.30.750.24">
    <property type="entry name" value="STAS domain"/>
    <property type="match status" value="1"/>
</dbReference>
<dbReference type="InterPro" id="IPR036513">
    <property type="entry name" value="STAS_dom_sf"/>
</dbReference>
<accession>A0A645JCH5</accession>
<proteinExistence type="predicted"/>
<dbReference type="Pfam" id="PF13466">
    <property type="entry name" value="STAS_2"/>
    <property type="match status" value="1"/>
</dbReference>
<name>A0A645JCH5_9ZZZZ</name>
<sequence length="91" mass="9556">MTTTGAEVVRLEGALTMRSVGAWVNRPLPAGDVVVDFSAVGEADSAALALLLEWMRRTRKSGSAVTVRALPAGLLSLAALYDLSDLLSLSR</sequence>